<dbReference type="Pfam" id="PF02163">
    <property type="entry name" value="Peptidase_M50"/>
    <property type="match status" value="1"/>
</dbReference>
<dbReference type="PRINTS" id="PR01000">
    <property type="entry name" value="SREBPS2PTASE"/>
</dbReference>
<comment type="subcellular location">
    <subcellularLocation>
        <location evidence="2">Endomembrane system</location>
        <topology evidence="2">Multi-pass membrane protein</topology>
    </subcellularLocation>
</comment>
<keyword evidence="7 10" id="KW-0472">Membrane</keyword>
<keyword evidence="12" id="KW-1185">Reference proteome</keyword>
<evidence type="ECO:0000256" key="4">
    <source>
        <dbReference type="ARBA" id="ARBA00014400"/>
    </source>
</evidence>
<proteinExistence type="predicted"/>
<dbReference type="RefSeq" id="XP_065650217.1">
    <property type="nucleotide sequence ID" value="XM_065794145.1"/>
</dbReference>
<organism evidence="12 13">
    <name type="scientific">Hydra vulgaris</name>
    <name type="common">Hydra</name>
    <name type="synonym">Hydra attenuata</name>
    <dbReference type="NCBI Taxonomy" id="6087"/>
    <lineage>
        <taxon>Eukaryota</taxon>
        <taxon>Metazoa</taxon>
        <taxon>Cnidaria</taxon>
        <taxon>Hydrozoa</taxon>
        <taxon>Hydroidolina</taxon>
        <taxon>Anthoathecata</taxon>
        <taxon>Aplanulata</taxon>
        <taxon>Hydridae</taxon>
        <taxon>Hydra</taxon>
    </lineage>
</organism>
<evidence type="ECO:0000313" key="12">
    <source>
        <dbReference type="Proteomes" id="UP001652625"/>
    </source>
</evidence>
<keyword evidence="6 10" id="KW-1133">Transmembrane helix</keyword>
<evidence type="ECO:0000256" key="9">
    <source>
        <dbReference type="ARBA" id="ARBA00045828"/>
    </source>
</evidence>
<dbReference type="PANTHER" id="PTHR13325">
    <property type="entry name" value="PROTEASE M50 MEMBRANE-BOUND TRANSCRIPTION FACTOR SITE 2 PROTEASE"/>
    <property type="match status" value="1"/>
</dbReference>
<feature type="transmembrane region" description="Helical" evidence="10">
    <location>
        <begin position="6"/>
        <end position="30"/>
    </location>
</feature>
<feature type="transmembrane region" description="Helical" evidence="10">
    <location>
        <begin position="132"/>
        <end position="149"/>
    </location>
</feature>
<accession>A0ABM4BMB1</accession>
<feature type="transmembrane region" description="Helical" evidence="10">
    <location>
        <begin position="80"/>
        <end position="110"/>
    </location>
</feature>
<keyword evidence="13" id="KW-0378">Hydrolase</keyword>
<dbReference type="InterPro" id="IPR008915">
    <property type="entry name" value="Peptidase_M50"/>
</dbReference>
<dbReference type="GO" id="GO:0006508">
    <property type="term" value="P:proteolysis"/>
    <property type="evidence" value="ECO:0007669"/>
    <property type="project" value="UniProtKB-KW"/>
</dbReference>
<sequence>MELIVLMLQHSGCVLFGVFWVMISILDFFLKNSKAYSRRYNTFLRKNGISMSLCQIRWETIAFNRIVLRIGRWRPYFLKIWFNCGVFFGVASMFGSTVLLTMVLLGALFAEKNHDQLLQPMMPGMNLPWNETLYYFVSLILAGIFHELGHAVAAVRERVNVNSFGLFLFCIYPGAFVELNSEEVEDISPFCKLRIVCAGVWHNFILAMFMLLFSFLIPHILSSIYLTGSGVVVTWAYKASAIANELRPGDVVYSLNNCPTYSSMNWMKCLHKINTSPQDGFCNSKSFVGLHNITSTLNPLNVDCCDETSYRFCFFYINNELEDLKLSEATLKKSYQNHFSYACLPARLTIEHKQLCNDSSFCTNLFKHESFCVKPLVFNTTKLIRVNYKEGRDILFVGDPAELLSTIRVSNYVPKYSFSVINLPEYFQLLCIYTVSISLALSILNMVPCYLLDGNQALLALMQMIFPRNETVRTSFTSVILLFGTLLLLVNIVIGFLKLLT</sequence>
<evidence type="ECO:0000256" key="10">
    <source>
        <dbReference type="SAM" id="Phobius"/>
    </source>
</evidence>
<evidence type="ECO:0000256" key="2">
    <source>
        <dbReference type="ARBA" id="ARBA00004127"/>
    </source>
</evidence>
<dbReference type="GO" id="GO:0008233">
    <property type="term" value="F:peptidase activity"/>
    <property type="evidence" value="ECO:0007669"/>
    <property type="project" value="UniProtKB-KW"/>
</dbReference>
<dbReference type="GeneID" id="100215228"/>
<evidence type="ECO:0000313" key="13">
    <source>
        <dbReference type="RefSeq" id="XP_065650217.1"/>
    </source>
</evidence>
<feature type="transmembrane region" description="Helical" evidence="10">
    <location>
        <begin position="199"/>
        <end position="217"/>
    </location>
</feature>
<name>A0ABM4BMB1_HYDVU</name>
<keyword evidence="13" id="KW-0645">Protease</keyword>
<feature type="domain" description="Peptidase M50" evidence="11">
    <location>
        <begin position="135"/>
        <end position="489"/>
    </location>
</feature>
<evidence type="ECO:0000256" key="5">
    <source>
        <dbReference type="ARBA" id="ARBA00022692"/>
    </source>
</evidence>
<dbReference type="PANTHER" id="PTHR13325:SF3">
    <property type="entry name" value="MEMBRANE-BOUND TRANSCRIPTION FACTOR SITE-2 PROTEASE"/>
    <property type="match status" value="1"/>
</dbReference>
<keyword evidence="5 10" id="KW-0812">Transmembrane</keyword>
<feature type="transmembrane region" description="Helical" evidence="10">
    <location>
        <begin position="426"/>
        <end position="447"/>
    </location>
</feature>
<evidence type="ECO:0000256" key="8">
    <source>
        <dbReference type="ARBA" id="ARBA00032658"/>
    </source>
</evidence>
<comment type="catalytic activity">
    <reaction evidence="1">
        <text>Cleaves several transcription factors that are type-2 transmembrane proteins within membrane-spanning domains. Known substrates include sterol regulatory element-binding protein (SREBP) -1, SREBP-2 and forms of the transcriptional activator ATF6. SREBP-2 is cleaved at the site 477-DRSRILL-|-CVLTFLCLSFNPLTSLLQWGGA-505. The residues Asn-Pro, 11 residues distal to the site of cleavage in the membrane-spanning domain, are important for cleavage by S2P endopeptidase. Replacement of either of these residues does not prevent cleavage, but there is no cleavage if both of these residues are replaced.</text>
        <dbReference type="EC" id="3.4.24.85"/>
    </reaction>
</comment>
<evidence type="ECO:0000256" key="6">
    <source>
        <dbReference type="ARBA" id="ARBA00022989"/>
    </source>
</evidence>
<dbReference type="EC" id="3.4.24.85" evidence="3"/>
<evidence type="ECO:0000256" key="7">
    <source>
        <dbReference type="ARBA" id="ARBA00023136"/>
    </source>
</evidence>
<evidence type="ECO:0000256" key="1">
    <source>
        <dbReference type="ARBA" id="ARBA00001350"/>
    </source>
</evidence>
<dbReference type="CDD" id="cd06775">
    <property type="entry name" value="cpPDZ_MBTPS2-like"/>
    <property type="match status" value="1"/>
</dbReference>
<dbReference type="Proteomes" id="UP001652625">
    <property type="component" value="Chromosome 03"/>
</dbReference>
<feature type="transmembrane region" description="Helical" evidence="10">
    <location>
        <begin position="476"/>
        <end position="500"/>
    </location>
</feature>
<comment type="function">
    <text evidence="9">Zinc metalloprotease that mediates intramembrane proteolysis of proteins such as ATF6, ATF6B, SREBF1/SREBP1 and SREBF2/SREBP2. Catalyzes the second step in the proteolytic activation of the sterol regulatory element-binding proteins (SREBPs) SREBF1/SREBP1 and SREBF2/SREBP2: cleaves SREBPs within the first transmembrane segment, thereby releasing the N-terminal segment with a portion of the transmembrane segment attached. Mature N-terminal SREBP fragments shuttle to the nucleus and activate gene transcription. Also mediates the second step in the proteolytic activation of the cyclic AMP-dependent transcription factor ATF-6 (ATF6 and ATF6B). Involved in intramembrane proteolysis during bone formation. In astrocytes and osteoblasts, upon DNA damage and ER stress, mediates the second step of the regulated intramembrane proteolytic activation of the transcription factor CREB3L1, leading to the inhibition of cell-cycle progression.</text>
</comment>
<gene>
    <name evidence="13" type="primary">LOC100215228</name>
</gene>
<evidence type="ECO:0000256" key="3">
    <source>
        <dbReference type="ARBA" id="ARBA00012347"/>
    </source>
</evidence>
<reference evidence="13" key="1">
    <citation type="submission" date="2025-08" db="UniProtKB">
        <authorList>
            <consortium name="RefSeq"/>
        </authorList>
    </citation>
    <scope>IDENTIFICATION</scope>
</reference>
<protein>
    <recommendedName>
        <fullName evidence="4">Membrane-bound transcription factor site-2 protease</fullName>
        <ecNumber evidence="3">3.4.24.85</ecNumber>
    </recommendedName>
    <alternativeName>
        <fullName evidence="8">Endopeptidase S2P</fullName>
    </alternativeName>
</protein>
<evidence type="ECO:0000259" key="11">
    <source>
        <dbReference type="Pfam" id="PF02163"/>
    </source>
</evidence>
<dbReference type="InterPro" id="IPR001193">
    <property type="entry name" value="MBTPS2"/>
</dbReference>